<dbReference type="RefSeq" id="WP_201692186.1">
    <property type="nucleotide sequence ID" value="NZ_JAEQND010000012.1"/>
</dbReference>
<name>A0ABS1JTL9_9BURK</name>
<evidence type="ECO:0000313" key="1">
    <source>
        <dbReference type="EMBL" id="MBL0427557.1"/>
    </source>
</evidence>
<accession>A0ABS1JTL9</accession>
<comment type="caution">
    <text evidence="1">The sequence shown here is derived from an EMBL/GenBank/DDBJ whole genome shotgun (WGS) entry which is preliminary data.</text>
</comment>
<keyword evidence="2" id="KW-1185">Reference proteome</keyword>
<dbReference type="Proteomes" id="UP000622707">
    <property type="component" value="Unassembled WGS sequence"/>
</dbReference>
<sequence>MRTTLRSETNVQAFRTATLVPVTGGPAGLMLGANDTDGVVFTMQFARLGAVFAARNNPVSPGYIEIGRK</sequence>
<gene>
    <name evidence="1" type="ORF">JI746_20755</name>
</gene>
<dbReference type="EMBL" id="JAEQND010000012">
    <property type="protein sequence ID" value="MBL0427557.1"/>
    <property type="molecule type" value="Genomic_DNA"/>
</dbReference>
<proteinExistence type="predicted"/>
<reference evidence="1 2" key="1">
    <citation type="journal article" date="2017" name="Int. J. Syst. Evol. Microbiol.">
        <title>Ramlibacter alkalitolerans sp. nov., alkali-tolerant bacterium isolated from soil of ginseng.</title>
        <authorList>
            <person name="Lee D.H."/>
            <person name="Cha C.J."/>
        </authorList>
    </citation>
    <scope>NUCLEOTIDE SEQUENCE [LARGE SCALE GENOMIC DNA]</scope>
    <source>
        <strain evidence="1 2">KACC 19305</strain>
    </source>
</reference>
<evidence type="ECO:0000313" key="2">
    <source>
        <dbReference type="Proteomes" id="UP000622707"/>
    </source>
</evidence>
<organism evidence="1 2">
    <name type="scientific">Ramlibacter alkalitolerans</name>
    <dbReference type="NCBI Taxonomy" id="2039631"/>
    <lineage>
        <taxon>Bacteria</taxon>
        <taxon>Pseudomonadati</taxon>
        <taxon>Pseudomonadota</taxon>
        <taxon>Betaproteobacteria</taxon>
        <taxon>Burkholderiales</taxon>
        <taxon>Comamonadaceae</taxon>
        <taxon>Ramlibacter</taxon>
    </lineage>
</organism>
<protein>
    <submittedName>
        <fullName evidence="1">Uncharacterized protein</fullName>
    </submittedName>
</protein>